<protein>
    <submittedName>
        <fullName evidence="1">Uncharacterized protein</fullName>
    </submittedName>
</protein>
<evidence type="ECO:0000313" key="2">
    <source>
        <dbReference type="Proteomes" id="UP000018144"/>
    </source>
</evidence>
<name>U4L9Q5_PYROM</name>
<reference evidence="1 2" key="1">
    <citation type="journal article" date="2013" name="PLoS Genet.">
        <title>The genome and development-dependent transcriptomes of Pyronema confluens: a window into fungal evolution.</title>
        <authorList>
            <person name="Traeger S."/>
            <person name="Altegoer F."/>
            <person name="Freitag M."/>
            <person name="Gabaldon T."/>
            <person name="Kempken F."/>
            <person name="Kumar A."/>
            <person name="Marcet-Houben M."/>
            <person name="Poggeler S."/>
            <person name="Stajich J.E."/>
            <person name="Nowrousian M."/>
        </authorList>
    </citation>
    <scope>NUCLEOTIDE SEQUENCE [LARGE SCALE GENOMIC DNA]</scope>
    <source>
        <strain evidence="2">CBS 100304</strain>
        <tissue evidence="1">Vegetative mycelium</tissue>
    </source>
</reference>
<sequence length="163" mass="18981">MLKRTIKDYLWYPRPSESRGYKFDTTRIQELALNRFIVDGIVDKAGRDAFILTCGLRSVRLDKKFATGCHDLLIMQAVKLHWDPAHRKKVLEHKRMKFSDENDDSFVLANYIYSEFTTGPRAVLLTLLGISPPLWNTEASMPMYKEGADKPSFLVREHFDHFI</sequence>
<dbReference type="AlphaFoldDB" id="U4L9Q5"/>
<evidence type="ECO:0000313" key="1">
    <source>
        <dbReference type="EMBL" id="CCX06919.1"/>
    </source>
</evidence>
<organism evidence="1 2">
    <name type="scientific">Pyronema omphalodes (strain CBS 100304)</name>
    <name type="common">Pyronema confluens</name>
    <dbReference type="NCBI Taxonomy" id="1076935"/>
    <lineage>
        <taxon>Eukaryota</taxon>
        <taxon>Fungi</taxon>
        <taxon>Dikarya</taxon>
        <taxon>Ascomycota</taxon>
        <taxon>Pezizomycotina</taxon>
        <taxon>Pezizomycetes</taxon>
        <taxon>Pezizales</taxon>
        <taxon>Pyronemataceae</taxon>
        <taxon>Pyronema</taxon>
    </lineage>
</organism>
<proteinExistence type="predicted"/>
<dbReference type="EMBL" id="HF935323">
    <property type="protein sequence ID" value="CCX06919.1"/>
    <property type="molecule type" value="Genomic_DNA"/>
</dbReference>
<dbReference type="Proteomes" id="UP000018144">
    <property type="component" value="Unassembled WGS sequence"/>
</dbReference>
<accession>U4L9Q5</accession>
<keyword evidence="2" id="KW-1185">Reference proteome</keyword>
<gene>
    <name evidence="1" type="ORF">PCON_06506</name>
</gene>